<gene>
    <name evidence="1" type="ORF">LKD37_07255</name>
</gene>
<dbReference type="RefSeq" id="WP_349048825.1">
    <property type="nucleotide sequence ID" value="NZ_JBBNJF010000264.1"/>
</dbReference>
<reference evidence="1" key="1">
    <citation type="submission" date="2021-10" db="EMBL/GenBank/DDBJ databases">
        <title>Anaerobic single-cell dispensing facilitates the cultivation of human gut bacteria.</title>
        <authorList>
            <person name="Afrizal A."/>
        </authorList>
    </citation>
    <scope>NUCLEOTIDE SEQUENCE</scope>
    <source>
        <strain evidence="1">CLA-AA-H272</strain>
    </source>
</reference>
<sequence>MNRARIIGDELRRVSKTAREADLDCQKYMAALSVLVDLSLQGWIFDFQDHQLTLRMENDNIDDKEKIRYRLSAERNAQFKSESVARFIMYMETERNYNGTPVSVKCLIGNRQAVSALV</sequence>
<name>A0AAE3AG26_9FIRM</name>
<dbReference type="AlphaFoldDB" id="A0AAE3AG26"/>
<comment type="caution">
    <text evidence="1">The sequence shown here is derived from an EMBL/GenBank/DDBJ whole genome shotgun (WGS) entry which is preliminary data.</text>
</comment>
<evidence type="ECO:0000313" key="1">
    <source>
        <dbReference type="EMBL" id="MCC2129311.1"/>
    </source>
</evidence>
<proteinExistence type="predicted"/>
<dbReference type="EMBL" id="JAJEPW010000016">
    <property type="protein sequence ID" value="MCC2129311.1"/>
    <property type="molecule type" value="Genomic_DNA"/>
</dbReference>
<organism evidence="1 2">
    <name type="scientific">Brotocaccenecus cirricatena</name>
    <dbReference type="NCBI Taxonomy" id="3064195"/>
    <lineage>
        <taxon>Bacteria</taxon>
        <taxon>Bacillati</taxon>
        <taxon>Bacillota</taxon>
        <taxon>Clostridia</taxon>
        <taxon>Eubacteriales</taxon>
        <taxon>Oscillospiraceae</taxon>
        <taxon>Brotocaccenecus</taxon>
    </lineage>
</organism>
<keyword evidence="2" id="KW-1185">Reference proteome</keyword>
<accession>A0AAE3AG26</accession>
<evidence type="ECO:0000313" key="2">
    <source>
        <dbReference type="Proteomes" id="UP001199319"/>
    </source>
</evidence>
<dbReference type="Proteomes" id="UP001199319">
    <property type="component" value="Unassembled WGS sequence"/>
</dbReference>
<protein>
    <submittedName>
        <fullName evidence="1">Uncharacterized protein</fullName>
    </submittedName>
</protein>